<feature type="non-terminal residue" evidence="2">
    <location>
        <position position="1"/>
    </location>
</feature>
<feature type="non-terminal residue" evidence="2">
    <location>
        <position position="125"/>
    </location>
</feature>
<feature type="compositionally biased region" description="Basic residues" evidence="1">
    <location>
        <begin position="99"/>
        <end position="119"/>
    </location>
</feature>
<protein>
    <submittedName>
        <fullName evidence="2">Uncharacterized protein</fullName>
    </submittedName>
</protein>
<feature type="region of interest" description="Disordered" evidence="1">
    <location>
        <begin position="18"/>
        <end position="125"/>
    </location>
</feature>
<accession>A0A6J4JKT3</accession>
<reference evidence="2" key="1">
    <citation type="submission" date="2020-02" db="EMBL/GenBank/DDBJ databases">
        <authorList>
            <person name="Meier V. D."/>
        </authorList>
    </citation>
    <scope>NUCLEOTIDE SEQUENCE</scope>
    <source>
        <strain evidence="2">AVDCRST_MAG08</strain>
    </source>
</reference>
<evidence type="ECO:0000313" key="2">
    <source>
        <dbReference type="EMBL" id="CAA9281077.1"/>
    </source>
</evidence>
<name>A0A6J4JKT3_9PROT</name>
<feature type="compositionally biased region" description="Basic and acidic residues" evidence="1">
    <location>
        <begin position="41"/>
        <end position="57"/>
    </location>
</feature>
<feature type="compositionally biased region" description="Basic residues" evidence="1">
    <location>
        <begin position="58"/>
        <end position="69"/>
    </location>
</feature>
<feature type="compositionally biased region" description="Basic and acidic residues" evidence="1">
    <location>
        <begin position="87"/>
        <end position="98"/>
    </location>
</feature>
<evidence type="ECO:0000256" key="1">
    <source>
        <dbReference type="SAM" id="MobiDB-lite"/>
    </source>
</evidence>
<proteinExistence type="predicted"/>
<dbReference type="AlphaFoldDB" id="A0A6J4JKT3"/>
<sequence>AYHPNHPGFRLRRARRCRSGPGAVECACPTPHAVRAARPARPHDGRAHRARGDDQPGRRRPHRDLRHGARPSGVEAGAAARERQRHARGDLRRGDAGHHGARQRRNAAPRPGRRRHVQCRVRPPL</sequence>
<feature type="compositionally biased region" description="Low complexity" evidence="1">
    <location>
        <begin position="29"/>
        <end position="39"/>
    </location>
</feature>
<gene>
    <name evidence="2" type="ORF">AVDCRST_MAG08-3763</name>
</gene>
<organism evidence="2">
    <name type="scientific">uncultured Acetobacteraceae bacterium</name>
    <dbReference type="NCBI Taxonomy" id="169975"/>
    <lineage>
        <taxon>Bacteria</taxon>
        <taxon>Pseudomonadati</taxon>
        <taxon>Pseudomonadota</taxon>
        <taxon>Alphaproteobacteria</taxon>
        <taxon>Acetobacterales</taxon>
        <taxon>Acetobacteraceae</taxon>
        <taxon>environmental samples</taxon>
    </lineage>
</organism>
<dbReference type="EMBL" id="CADCTG010000288">
    <property type="protein sequence ID" value="CAA9281077.1"/>
    <property type="molecule type" value="Genomic_DNA"/>
</dbReference>